<dbReference type="SUPFAM" id="SSF55729">
    <property type="entry name" value="Acyl-CoA N-acyltransferases (Nat)"/>
    <property type="match status" value="1"/>
</dbReference>
<dbReference type="RefSeq" id="XP_013255977.1">
    <property type="nucleotide sequence ID" value="XM_013400523.1"/>
</dbReference>
<dbReference type="Gene3D" id="3.40.630.30">
    <property type="match status" value="1"/>
</dbReference>
<proteinExistence type="predicted"/>
<dbReference type="InterPro" id="IPR052523">
    <property type="entry name" value="Trichothecene_AcTrans"/>
</dbReference>
<dbReference type="Pfam" id="PF13673">
    <property type="entry name" value="Acetyltransf_10"/>
    <property type="match status" value="1"/>
</dbReference>
<keyword evidence="3" id="KW-1185">Reference proteome</keyword>
<evidence type="ECO:0000259" key="1">
    <source>
        <dbReference type="Pfam" id="PF13673"/>
    </source>
</evidence>
<comment type="caution">
    <text evidence="2">The sequence shown here is derived from an EMBL/GenBank/DDBJ whole genome shotgun (WGS) entry which is preliminary data.</text>
</comment>
<dbReference type="AlphaFoldDB" id="A0A072P140"/>
<accession>A0A072P140</accession>
<sequence length="255" mass="28362">MPLRVQPLSPTNPADIALIPTISQIHLAAWLSNSLYSKIYYGPPSSHAGIIQANQQRHLESFTSNPTSYFTVVVDDEIPTSLDKNGPDHRVDHTQIIAFLKYDVFASVEAVEARKDASKRTWPPYTNTALVGNFWNSIVETRKRFSKEIGPHVNVDIVGTDPNHHRRGAGKLLMQHVVEKIDELGLTGTLEASPQGLKLYSSFGFVPVHDVWVDILRFEDGGDKGDEWAKAEGRVPGEGEGWYKHVAMVRQPSAN</sequence>
<dbReference type="PANTHER" id="PTHR42791:SF17">
    <property type="entry name" value="ACETYLTRANSFERASE, GNAT FAMILY FAMILY (AFU_ORTHOLOGUE AFUA_8G05690)"/>
    <property type="match status" value="1"/>
</dbReference>
<feature type="domain" description="N-acetyltransferase" evidence="1">
    <location>
        <begin position="156"/>
        <end position="209"/>
    </location>
</feature>
<gene>
    <name evidence="2" type="ORF">A1O9_10362</name>
</gene>
<dbReference type="STRING" id="1182545.A0A072P140"/>
<evidence type="ECO:0000313" key="3">
    <source>
        <dbReference type="Proteomes" id="UP000027920"/>
    </source>
</evidence>
<name>A0A072P140_9EURO</name>
<protein>
    <recommendedName>
        <fullName evidence="1">N-acetyltransferase domain-containing protein</fullName>
    </recommendedName>
</protein>
<dbReference type="HOGENOM" id="CLU_949960_0_0_1"/>
<dbReference type="VEuPathDB" id="FungiDB:A1O9_10362"/>
<dbReference type="Proteomes" id="UP000027920">
    <property type="component" value="Unassembled WGS sequence"/>
</dbReference>
<dbReference type="GO" id="GO:0016747">
    <property type="term" value="F:acyltransferase activity, transferring groups other than amino-acyl groups"/>
    <property type="evidence" value="ECO:0007669"/>
    <property type="project" value="InterPro"/>
</dbReference>
<dbReference type="OrthoDB" id="2115692at2759"/>
<dbReference type="InterPro" id="IPR000182">
    <property type="entry name" value="GNAT_dom"/>
</dbReference>
<evidence type="ECO:0000313" key="2">
    <source>
        <dbReference type="EMBL" id="KEF53387.1"/>
    </source>
</evidence>
<organism evidence="2 3">
    <name type="scientific">Exophiala aquamarina CBS 119918</name>
    <dbReference type="NCBI Taxonomy" id="1182545"/>
    <lineage>
        <taxon>Eukaryota</taxon>
        <taxon>Fungi</taxon>
        <taxon>Dikarya</taxon>
        <taxon>Ascomycota</taxon>
        <taxon>Pezizomycotina</taxon>
        <taxon>Eurotiomycetes</taxon>
        <taxon>Chaetothyriomycetidae</taxon>
        <taxon>Chaetothyriales</taxon>
        <taxon>Herpotrichiellaceae</taxon>
        <taxon>Exophiala</taxon>
    </lineage>
</organism>
<dbReference type="PANTHER" id="PTHR42791">
    <property type="entry name" value="GNAT FAMILY ACETYLTRANSFERASE"/>
    <property type="match status" value="1"/>
</dbReference>
<dbReference type="EMBL" id="AMGV01000013">
    <property type="protein sequence ID" value="KEF53387.1"/>
    <property type="molecule type" value="Genomic_DNA"/>
</dbReference>
<dbReference type="GeneID" id="25285266"/>
<dbReference type="InterPro" id="IPR016181">
    <property type="entry name" value="Acyl_CoA_acyltransferase"/>
</dbReference>
<reference evidence="2 3" key="1">
    <citation type="submission" date="2013-03" db="EMBL/GenBank/DDBJ databases">
        <title>The Genome Sequence of Exophiala aquamarina CBS 119918.</title>
        <authorList>
            <consortium name="The Broad Institute Genomics Platform"/>
            <person name="Cuomo C."/>
            <person name="de Hoog S."/>
            <person name="Gorbushina A."/>
            <person name="Walker B."/>
            <person name="Young S.K."/>
            <person name="Zeng Q."/>
            <person name="Gargeya S."/>
            <person name="Fitzgerald M."/>
            <person name="Haas B."/>
            <person name="Abouelleil A."/>
            <person name="Allen A.W."/>
            <person name="Alvarado L."/>
            <person name="Arachchi H.M."/>
            <person name="Berlin A.M."/>
            <person name="Chapman S.B."/>
            <person name="Gainer-Dewar J."/>
            <person name="Goldberg J."/>
            <person name="Griggs A."/>
            <person name="Gujja S."/>
            <person name="Hansen M."/>
            <person name="Howarth C."/>
            <person name="Imamovic A."/>
            <person name="Ireland A."/>
            <person name="Larimer J."/>
            <person name="McCowan C."/>
            <person name="Murphy C."/>
            <person name="Pearson M."/>
            <person name="Poon T.W."/>
            <person name="Priest M."/>
            <person name="Roberts A."/>
            <person name="Saif S."/>
            <person name="Shea T."/>
            <person name="Sisk P."/>
            <person name="Sykes S."/>
            <person name="Wortman J."/>
            <person name="Nusbaum C."/>
            <person name="Birren B."/>
        </authorList>
    </citation>
    <scope>NUCLEOTIDE SEQUENCE [LARGE SCALE GENOMIC DNA]</scope>
    <source>
        <strain evidence="2 3">CBS 119918</strain>
    </source>
</reference>
<dbReference type="CDD" id="cd04301">
    <property type="entry name" value="NAT_SF"/>
    <property type="match status" value="1"/>
</dbReference>